<protein>
    <submittedName>
        <fullName evidence="1">Uncharacterized protein</fullName>
    </submittedName>
</protein>
<comment type="caution">
    <text evidence="1">The sequence shown here is derived from an EMBL/GenBank/DDBJ whole genome shotgun (WGS) entry which is preliminary data.</text>
</comment>
<evidence type="ECO:0000313" key="2">
    <source>
        <dbReference type="Proteomes" id="UP001596435"/>
    </source>
</evidence>
<dbReference type="Proteomes" id="UP001596435">
    <property type="component" value="Unassembled WGS sequence"/>
</dbReference>
<gene>
    <name evidence="1" type="ORF">ACFQMG_14540</name>
</gene>
<proteinExistence type="predicted"/>
<dbReference type="EMBL" id="JBHTAJ010000023">
    <property type="protein sequence ID" value="MFC7180774.1"/>
    <property type="molecule type" value="Genomic_DNA"/>
</dbReference>
<dbReference type="RefSeq" id="WP_380231224.1">
    <property type="nucleotide sequence ID" value="NZ_JBHSVH010000002.1"/>
</dbReference>
<reference evidence="2" key="1">
    <citation type="journal article" date="2019" name="Int. J. Syst. Evol. Microbiol.">
        <title>The Global Catalogue of Microorganisms (GCM) 10K type strain sequencing project: providing services to taxonomists for standard genome sequencing and annotation.</title>
        <authorList>
            <consortium name="The Broad Institute Genomics Platform"/>
            <consortium name="The Broad Institute Genome Sequencing Center for Infectious Disease"/>
            <person name="Wu L."/>
            <person name="Ma J."/>
        </authorList>
    </citation>
    <scope>NUCLEOTIDE SEQUENCE [LARGE SCALE GENOMIC DNA]</scope>
    <source>
        <strain evidence="2">CGMCC 1.12859</strain>
    </source>
</reference>
<organism evidence="1 2">
    <name type="scientific">Kitasatospora paranensis</name>
    <dbReference type="NCBI Taxonomy" id="258053"/>
    <lineage>
        <taxon>Bacteria</taxon>
        <taxon>Bacillati</taxon>
        <taxon>Actinomycetota</taxon>
        <taxon>Actinomycetes</taxon>
        <taxon>Kitasatosporales</taxon>
        <taxon>Streptomycetaceae</taxon>
        <taxon>Kitasatospora</taxon>
    </lineage>
</organism>
<accession>A0ABW2FU41</accession>
<evidence type="ECO:0000313" key="1">
    <source>
        <dbReference type="EMBL" id="MFC7180774.1"/>
    </source>
</evidence>
<name>A0ABW2FU41_9ACTN</name>
<sequence length="158" mass="18445">MPRRRPGALRAARDLQPHRIATWVREIPPIDRLSRETSAAVRHAEVTHPGYHVRSGSAEANLHRYRAFLRLPGRKLRPTRSECPACPGCQYDDIAHVRDALQDVLMILPLPARVEFRRLLDALDSRFRSRTLPDPWLPDTDWLGEPLPWWHRRVYQGR</sequence>
<keyword evidence="2" id="KW-1185">Reference proteome</keyword>